<reference evidence="3 4" key="1">
    <citation type="journal article" date="2022" name="bioRxiv">
        <title>Genomics of Preaxostyla Flagellates Illuminates Evolutionary Transitions and the Path Towards Mitochondrial Loss.</title>
        <authorList>
            <person name="Novak L.V.F."/>
            <person name="Treitli S.C."/>
            <person name="Pyrih J."/>
            <person name="Halakuc P."/>
            <person name="Pipaliya S.V."/>
            <person name="Vacek V."/>
            <person name="Brzon O."/>
            <person name="Soukal P."/>
            <person name="Eme L."/>
            <person name="Dacks J.B."/>
            <person name="Karnkowska A."/>
            <person name="Elias M."/>
            <person name="Hampl V."/>
        </authorList>
    </citation>
    <scope>NUCLEOTIDE SEQUENCE [LARGE SCALE GENOMIC DNA]</scope>
    <source>
        <strain evidence="3">NAU3</strain>
        <tissue evidence="3">Gut</tissue>
    </source>
</reference>
<gene>
    <name evidence="3" type="ORF">BLNAU_15070</name>
</gene>
<dbReference type="EMBL" id="JARBJD010000144">
    <property type="protein sequence ID" value="KAK2950035.1"/>
    <property type="molecule type" value="Genomic_DNA"/>
</dbReference>
<evidence type="ECO:0000313" key="4">
    <source>
        <dbReference type="Proteomes" id="UP001281761"/>
    </source>
</evidence>
<proteinExistence type="predicted"/>
<keyword evidence="2" id="KW-1133">Transmembrane helix</keyword>
<keyword evidence="2" id="KW-0812">Transmembrane</keyword>
<evidence type="ECO:0000256" key="2">
    <source>
        <dbReference type="SAM" id="Phobius"/>
    </source>
</evidence>
<keyword evidence="2" id="KW-0472">Membrane</keyword>
<evidence type="ECO:0000256" key="1">
    <source>
        <dbReference type="SAM" id="MobiDB-lite"/>
    </source>
</evidence>
<evidence type="ECO:0000313" key="3">
    <source>
        <dbReference type="EMBL" id="KAK2950035.1"/>
    </source>
</evidence>
<feature type="transmembrane region" description="Helical" evidence="2">
    <location>
        <begin position="9"/>
        <end position="27"/>
    </location>
</feature>
<keyword evidence="4" id="KW-1185">Reference proteome</keyword>
<accession>A0ABQ9XIM6</accession>
<name>A0ABQ9XIM6_9EUKA</name>
<sequence>MRWRRETDAILIFFYSIATTQQVLLLMRDRSHLVSFLQEEDERARSGKTKLLSSAKIYILIDIVQNNNPLAIAEVNVQFPDLYQFCTELVHLQEVPENYLSGPTYTFLTQSLQNYRTEGKSDASGVQSTIKYFGKVRGTQRANSLGETTHTVGVVFDDVRDAFEFSEMKDFTCLGRYFATEPQFTMHIPRMNFEANIQAVMCETVIFAEKAFRAHIDHKVAFLREAPIESESELDMMLTEILQPAPPPAPERTARSLLGPSSPGESVYSSFEGPGWGQRS</sequence>
<dbReference type="Proteomes" id="UP001281761">
    <property type="component" value="Unassembled WGS sequence"/>
</dbReference>
<feature type="region of interest" description="Disordered" evidence="1">
    <location>
        <begin position="242"/>
        <end position="280"/>
    </location>
</feature>
<organism evidence="3 4">
    <name type="scientific">Blattamonas nauphoetae</name>
    <dbReference type="NCBI Taxonomy" id="2049346"/>
    <lineage>
        <taxon>Eukaryota</taxon>
        <taxon>Metamonada</taxon>
        <taxon>Preaxostyla</taxon>
        <taxon>Oxymonadida</taxon>
        <taxon>Blattamonas</taxon>
    </lineage>
</organism>
<protein>
    <submittedName>
        <fullName evidence="3">Uncharacterized protein</fullName>
    </submittedName>
</protein>
<comment type="caution">
    <text evidence="3">The sequence shown here is derived from an EMBL/GenBank/DDBJ whole genome shotgun (WGS) entry which is preliminary data.</text>
</comment>